<feature type="compositionally biased region" description="Polar residues" evidence="2">
    <location>
        <begin position="33"/>
        <end position="47"/>
    </location>
</feature>
<dbReference type="STRING" id="1507870.A0A1V8T781"/>
<dbReference type="Gene3D" id="1.25.40.10">
    <property type="entry name" value="Tetratricopeptide repeat domain"/>
    <property type="match status" value="2"/>
</dbReference>
<dbReference type="InterPro" id="IPR011990">
    <property type="entry name" value="TPR-like_helical_dom_sf"/>
</dbReference>
<dbReference type="PANTHER" id="PTHR47938:SF35">
    <property type="entry name" value="PENTATRICOPEPTIDE REPEAT-CONTAINING PROTEIN 4, MITOCHONDRIAL-RELATED"/>
    <property type="match status" value="1"/>
</dbReference>
<dbReference type="PANTHER" id="PTHR47938">
    <property type="entry name" value="RESPIRATORY COMPLEX I CHAPERONE (CIA84), PUTATIVE (AFU_ORTHOLOGUE AFUA_2G06020)-RELATED"/>
    <property type="match status" value="1"/>
</dbReference>
<dbReference type="AlphaFoldDB" id="A0A1V8T781"/>
<dbReference type="PROSITE" id="PS51375">
    <property type="entry name" value="PPR"/>
    <property type="match status" value="1"/>
</dbReference>
<dbReference type="Pfam" id="PF01535">
    <property type="entry name" value="PPR"/>
    <property type="match status" value="1"/>
</dbReference>
<feature type="repeat" description="PPR" evidence="1">
    <location>
        <begin position="712"/>
        <end position="746"/>
    </location>
</feature>
<evidence type="ECO:0000313" key="4">
    <source>
        <dbReference type="Proteomes" id="UP000192596"/>
    </source>
</evidence>
<reference evidence="4" key="1">
    <citation type="submission" date="2017-03" db="EMBL/GenBank/DDBJ databases">
        <title>Genomes of endolithic fungi from Antarctica.</title>
        <authorList>
            <person name="Coleine C."/>
            <person name="Masonjones S."/>
            <person name="Stajich J.E."/>
        </authorList>
    </citation>
    <scope>NUCLEOTIDE SEQUENCE [LARGE SCALE GENOMIC DNA]</scope>
    <source>
        <strain evidence="4">CCFEE 5527</strain>
    </source>
</reference>
<dbReference type="GO" id="GO:0003729">
    <property type="term" value="F:mRNA binding"/>
    <property type="evidence" value="ECO:0007669"/>
    <property type="project" value="TreeGrafter"/>
</dbReference>
<proteinExistence type="predicted"/>
<dbReference type="NCBIfam" id="TIGR00756">
    <property type="entry name" value="PPR"/>
    <property type="match status" value="1"/>
</dbReference>
<dbReference type="OrthoDB" id="185373at2759"/>
<accession>A0A1V8T781</accession>
<comment type="caution">
    <text evidence="3">The sequence shown here is derived from an EMBL/GenBank/DDBJ whole genome shotgun (WGS) entry which is preliminary data.</text>
</comment>
<protein>
    <recommendedName>
        <fullName evidence="5">Pentacotripeptide-repeat region of PRORP domain-containing protein</fullName>
    </recommendedName>
</protein>
<sequence length="1136" mass="127544">MLQLRSDGSRTRQRRETRRVPVEQSRGFASRRCASTSTYTPNLGQSSEVEERDITSLLNDGSRRNIEEFNDAPHPNLQPDGNALAVHAGTDDGERFSDFPGDIAESDGKSLPALRQLKRLIAKARRDSMDGTSSTQMETTSQAWALYCQLDESDRDDLLTKEMLLTWLSTQENEAAEAHCLEVYNSIPPQHRSVSVYKAATGMFVRCHLLGLAEQAHEEALAGLHNGFLVSGHLCRIALEQNMWDLAFKVKQQLDHRFEDSAVMQAMMSSTFWQDVATLPILFDKAMELAKHMMLRYKSDVPSSGFNCFCQSLFKIALREELVTKNIDKAKPSAALLSAMDGRTMRYMLGYFKQDEQETVVLFKELILAILQPESGIPYANAHKIVSFMYSRYRKRDGVAPSRAMLGLLQRGLINATDELDGFTIQNDGRGIHLHNIETDWVKFYGKIGRTALVRFMKAWAGRGRPDRVQHYWQLLQSGYPDIKLQVDALWTLIYVHARRADVEEARKAFDSIVQLTGLHTAIVPLAERRKIWAVLLHAYSRADDLDGAVSTLQQFMQLGDDKPNQYILHPVLEMYALRGDVESVHGLLLQFDALSTEKRSTALYGSLMTAHINDNDINSAVTVLEEAVTKQRNGDIEGQLTGCFNILLTAFAIRREIDSTMRVYRRMRAENVSLDADSYGALMLALTLYQQTASAHQILSNVMPKNDMRPTAFHYAIVMTGYINQKKPREALDLHRHMKRLSVRPSTSSNLAYLKARAISEGAETTIATPAGIAGDVSLSQTIRAFKSMSDADISAPHAARQPQNVSLRDYGSVEAMYYGQLIAAHGTRQCFSAAQELVRQFKQAVAIKDSKDSVKPQLPIVVLNALMITHQGMQAWDEVDACWKLAKEQADIVTAFRAPPTLIPLSDEPGSLNDLSLPALEDATPATSVVRRVEHFEPALMKAKHAPALRHILSTSVRRYISALRLQGRYNDIVSTVAGLLREGYMLDNRTWNTFISNLVRRERPLALLAFRLTERYLIPSFPGWAKRTTHKPTQATQAQGLSYINARYLPPQQLMPQYQTLVMLASALLKLRRLESVGVTPIAVSEEDKAVEKYVGTAKLIGKYAPRTLFAVQNMPSVDDNVQRKWLKGDPRS</sequence>
<dbReference type="Proteomes" id="UP000192596">
    <property type="component" value="Unassembled WGS sequence"/>
</dbReference>
<keyword evidence="4" id="KW-1185">Reference proteome</keyword>
<feature type="region of interest" description="Disordered" evidence="2">
    <location>
        <begin position="1"/>
        <end position="51"/>
    </location>
</feature>
<dbReference type="InterPro" id="IPR002885">
    <property type="entry name" value="PPR_rpt"/>
</dbReference>
<evidence type="ECO:0000313" key="3">
    <source>
        <dbReference type="EMBL" id="OQO07042.1"/>
    </source>
</evidence>
<evidence type="ECO:0000256" key="1">
    <source>
        <dbReference type="PROSITE-ProRule" id="PRU00708"/>
    </source>
</evidence>
<evidence type="ECO:0008006" key="5">
    <source>
        <dbReference type="Google" id="ProtNLM"/>
    </source>
</evidence>
<evidence type="ECO:0000256" key="2">
    <source>
        <dbReference type="SAM" id="MobiDB-lite"/>
    </source>
</evidence>
<dbReference type="InParanoid" id="A0A1V8T781"/>
<organism evidence="3 4">
    <name type="scientific">Cryoendolithus antarcticus</name>
    <dbReference type="NCBI Taxonomy" id="1507870"/>
    <lineage>
        <taxon>Eukaryota</taxon>
        <taxon>Fungi</taxon>
        <taxon>Dikarya</taxon>
        <taxon>Ascomycota</taxon>
        <taxon>Pezizomycotina</taxon>
        <taxon>Dothideomycetes</taxon>
        <taxon>Dothideomycetidae</taxon>
        <taxon>Cladosporiales</taxon>
        <taxon>Cladosporiaceae</taxon>
        <taxon>Cryoendolithus</taxon>
    </lineage>
</organism>
<dbReference type="SUPFAM" id="SSF48452">
    <property type="entry name" value="TPR-like"/>
    <property type="match status" value="1"/>
</dbReference>
<name>A0A1V8T781_9PEZI</name>
<gene>
    <name evidence="3" type="ORF">B0A48_07608</name>
</gene>
<dbReference type="EMBL" id="NAJO01000015">
    <property type="protein sequence ID" value="OQO07042.1"/>
    <property type="molecule type" value="Genomic_DNA"/>
</dbReference>